<comment type="caution">
    <text evidence="2">The sequence shown here is derived from an EMBL/GenBank/DDBJ whole genome shotgun (WGS) entry which is preliminary data.</text>
</comment>
<dbReference type="Proteomes" id="UP001165082">
    <property type="component" value="Unassembled WGS sequence"/>
</dbReference>
<feature type="non-terminal residue" evidence="2">
    <location>
        <position position="568"/>
    </location>
</feature>
<evidence type="ECO:0000256" key="1">
    <source>
        <dbReference type="SAM" id="MobiDB-lite"/>
    </source>
</evidence>
<dbReference type="OrthoDB" id="289273at2759"/>
<accession>A0A9W6ZFR4</accession>
<sequence length="568" mass="62928">MKVLVVDGFGKSAVGRRQFEDFFSGVKQAFEVTKGREASILFDVEPIPQLYKYVYAYERNEYTDPAAIKLFDKIDMIFVDCDHRLLPWGKRTRPLLLLLKTAFFTNKCVFAAGGATQMLSFVISTGGKKIRVLNGEEGGKVGDMERFVVPKVIGPDDVYLDSEAGDFYMLKAGRRKGQHEWVPAGNIGSHVHDVTANLKTLKFGVKPPSPRKKVFAKPPHKTVPKYPVRAIMAGEVKVRVEREHLRHAAFRGFGEYGQTFLGLCDNEWSLDVQSNKRNPRQYRVLASSERGPQVIEYENMWAVQFHVKQKYKSSLGVVTNFVRLMHEKICNEAKIGISCDFLKQGDPNLKPRKVGALRPFSAPVRRGGGWRKEFGDTMPTGGDGSDMSSSGAPSNKVKTVAAAGATEVVSGRRGGSGRRGSFATQVEEFNPDAIAQDGYATPRFCSARGAVTPRGGVKISSHQEDAETEAEVLSGRAMSSVRTAVNRTEGGKAEFNKRLLLLGRKVGVDMTFASTFNERVREVERRRLEDVEAGIIDDITEGDEGYFDDILGDEEMEGGGRGEEEEEE</sequence>
<evidence type="ECO:0000313" key="3">
    <source>
        <dbReference type="Proteomes" id="UP001165082"/>
    </source>
</evidence>
<evidence type="ECO:0000313" key="2">
    <source>
        <dbReference type="EMBL" id="GMH50273.1"/>
    </source>
</evidence>
<dbReference type="EMBL" id="BRXZ01001939">
    <property type="protein sequence ID" value="GMH50273.1"/>
    <property type="molecule type" value="Genomic_DNA"/>
</dbReference>
<reference evidence="2" key="1">
    <citation type="submission" date="2022-07" db="EMBL/GenBank/DDBJ databases">
        <title>Genome analysis of Parmales, a sister group of diatoms, reveals the evolutionary specialization of diatoms from phago-mixotrophs to photoautotrophs.</title>
        <authorList>
            <person name="Ban H."/>
            <person name="Sato S."/>
            <person name="Yoshikawa S."/>
            <person name="Kazumasa Y."/>
            <person name="Nakamura Y."/>
            <person name="Ichinomiya M."/>
            <person name="Saitoh K."/>
            <person name="Sato N."/>
            <person name="Blanc-Mathieu R."/>
            <person name="Endo H."/>
            <person name="Kuwata A."/>
            <person name="Ogata H."/>
        </authorList>
    </citation>
    <scope>NUCLEOTIDE SEQUENCE</scope>
</reference>
<dbReference type="AlphaFoldDB" id="A0A9W6ZFR4"/>
<feature type="region of interest" description="Disordered" evidence="1">
    <location>
        <begin position="368"/>
        <end position="394"/>
    </location>
</feature>
<keyword evidence="3" id="KW-1185">Reference proteome</keyword>
<proteinExistence type="predicted"/>
<protein>
    <submittedName>
        <fullName evidence="2">Uncharacterized protein</fullName>
    </submittedName>
</protein>
<name>A0A9W6ZFR4_9STRA</name>
<organism evidence="2 3">
    <name type="scientific">Triparma retinervis</name>
    <dbReference type="NCBI Taxonomy" id="2557542"/>
    <lineage>
        <taxon>Eukaryota</taxon>
        <taxon>Sar</taxon>
        <taxon>Stramenopiles</taxon>
        <taxon>Ochrophyta</taxon>
        <taxon>Bolidophyceae</taxon>
        <taxon>Parmales</taxon>
        <taxon>Triparmaceae</taxon>
        <taxon>Triparma</taxon>
    </lineage>
</organism>
<feature type="region of interest" description="Disordered" evidence="1">
    <location>
        <begin position="544"/>
        <end position="568"/>
    </location>
</feature>
<gene>
    <name evidence="2" type="ORF">TrRE_jg6536</name>
</gene>